<accession>A0A6N7L3Y9</accession>
<name>A0A6N7L3Y9_9ACTN</name>
<keyword evidence="1" id="KW-1133">Transmembrane helix</keyword>
<keyword evidence="1" id="KW-0812">Transmembrane</keyword>
<proteinExistence type="predicted"/>
<keyword evidence="1" id="KW-0472">Membrane</keyword>
<protein>
    <submittedName>
        <fullName evidence="2">Uncharacterized protein</fullName>
    </submittedName>
</protein>
<dbReference type="AlphaFoldDB" id="A0A6N7L3Y9"/>
<dbReference type="RefSeq" id="WP_153469907.1">
    <property type="nucleotide sequence ID" value="NZ_WBOF01000004.1"/>
</dbReference>
<dbReference type="OrthoDB" id="4245011at2"/>
<evidence type="ECO:0000313" key="3">
    <source>
        <dbReference type="Proteomes" id="UP000450000"/>
    </source>
</evidence>
<evidence type="ECO:0000313" key="2">
    <source>
        <dbReference type="EMBL" id="MQS17288.1"/>
    </source>
</evidence>
<dbReference type="Proteomes" id="UP000450000">
    <property type="component" value="Unassembled WGS sequence"/>
</dbReference>
<evidence type="ECO:0000256" key="1">
    <source>
        <dbReference type="SAM" id="Phobius"/>
    </source>
</evidence>
<reference evidence="2 3" key="1">
    <citation type="submission" date="2019-09" db="EMBL/GenBank/DDBJ databases">
        <title>Genome Sequences of Streptomyces kaniharaensis ATCC 21070.</title>
        <authorList>
            <person name="Zhu W."/>
            <person name="De Crecy-Lagard V."/>
            <person name="Richards N.G."/>
        </authorList>
    </citation>
    <scope>NUCLEOTIDE SEQUENCE [LARGE SCALE GENOMIC DNA]</scope>
    <source>
        <strain evidence="2 3">SF-557</strain>
    </source>
</reference>
<keyword evidence="3" id="KW-1185">Reference proteome</keyword>
<sequence>MNTSPALRMAVTAYTALAHLLSTAEQKFTDAREEGDRGDNNISTIMWIVGIVAFAAIAIAAFKVLGQSKLDDMKGL</sequence>
<gene>
    <name evidence="2" type="ORF">F7Q99_35200</name>
</gene>
<organism evidence="2 3">
    <name type="scientific">Streptomyces kaniharaensis</name>
    <dbReference type="NCBI Taxonomy" id="212423"/>
    <lineage>
        <taxon>Bacteria</taxon>
        <taxon>Bacillati</taxon>
        <taxon>Actinomycetota</taxon>
        <taxon>Actinomycetes</taxon>
        <taxon>Kitasatosporales</taxon>
        <taxon>Streptomycetaceae</taxon>
        <taxon>Streptomyces</taxon>
    </lineage>
</organism>
<comment type="caution">
    <text evidence="2">The sequence shown here is derived from an EMBL/GenBank/DDBJ whole genome shotgun (WGS) entry which is preliminary data.</text>
</comment>
<dbReference type="EMBL" id="WBOF01000004">
    <property type="protein sequence ID" value="MQS17288.1"/>
    <property type="molecule type" value="Genomic_DNA"/>
</dbReference>
<feature type="transmembrane region" description="Helical" evidence="1">
    <location>
        <begin position="42"/>
        <end position="65"/>
    </location>
</feature>